<evidence type="ECO:0000313" key="8">
    <source>
        <dbReference type="EMBL" id="SHN67992.1"/>
    </source>
</evidence>
<feature type="domain" description="Type II secretion system protein GspF" evidence="7">
    <location>
        <begin position="158"/>
        <end position="283"/>
    </location>
</feature>
<dbReference type="OrthoDB" id="597333at2"/>
<keyword evidence="4 6" id="KW-1133">Transmembrane helix</keyword>
<dbReference type="Proteomes" id="UP000184339">
    <property type="component" value="Unassembled WGS sequence"/>
</dbReference>
<dbReference type="InterPro" id="IPR042094">
    <property type="entry name" value="T2SS_GspF_sf"/>
</dbReference>
<evidence type="ECO:0000256" key="2">
    <source>
        <dbReference type="ARBA" id="ARBA00022475"/>
    </source>
</evidence>
<dbReference type="EMBL" id="FRCX01000012">
    <property type="protein sequence ID" value="SHN67992.1"/>
    <property type="molecule type" value="Genomic_DNA"/>
</dbReference>
<evidence type="ECO:0000259" key="7">
    <source>
        <dbReference type="Pfam" id="PF00482"/>
    </source>
</evidence>
<dbReference type="PANTHER" id="PTHR35007">
    <property type="entry name" value="INTEGRAL MEMBRANE PROTEIN-RELATED"/>
    <property type="match status" value="1"/>
</dbReference>
<gene>
    <name evidence="8" type="ORF">SAMN05192549_11284</name>
</gene>
<dbReference type="RefSeq" id="WP_072788244.1">
    <property type="nucleotide sequence ID" value="NZ_FRCX01000012.1"/>
</dbReference>
<name>A0A1M7TB89_9BURK</name>
<keyword evidence="3 6" id="KW-0812">Transmembrane</keyword>
<feature type="transmembrane region" description="Helical" evidence="6">
    <location>
        <begin position="94"/>
        <end position="114"/>
    </location>
</feature>
<proteinExistence type="predicted"/>
<evidence type="ECO:0000256" key="1">
    <source>
        <dbReference type="ARBA" id="ARBA00004651"/>
    </source>
</evidence>
<dbReference type="PANTHER" id="PTHR35007:SF1">
    <property type="entry name" value="PILUS ASSEMBLY PROTEIN"/>
    <property type="match status" value="1"/>
</dbReference>
<keyword evidence="2" id="KW-1003">Cell membrane</keyword>
<evidence type="ECO:0000256" key="4">
    <source>
        <dbReference type="ARBA" id="ARBA00022989"/>
    </source>
</evidence>
<sequence>MDTVFAMFAVLLFAAVILMVEGAWLWWSGVHGSAARRIAKRLRLMSASGDGNGERVDILKRRAYSRQPALDKLLRRVARLALLDRLLMQAGVRWSVAQFLGCSVSAAAVALLLVQILQMPFAPAAGVLALSVSLPWLALMRTRSARLRKLEEQLPEAADFLGRALRAGHSFANVMQMVGEEMPDPIAGEFKFAYEEINYGVPMNEALHNLALRVPLTDLRYLVIAVLIQRESGGNLAEVFSNISRLIRARLKLLSQVRVMSAEGRMSAWVLGLLPAGVMALMVLSNPAYVRVLWTDPLGVQLVWYALIVAACGVLWMRKLIRIRV</sequence>
<keyword evidence="5 6" id="KW-0472">Membrane</keyword>
<organism evidence="8 9">
    <name type="scientific">Duganella sacchari</name>
    <dbReference type="NCBI Taxonomy" id="551987"/>
    <lineage>
        <taxon>Bacteria</taxon>
        <taxon>Pseudomonadati</taxon>
        <taxon>Pseudomonadota</taxon>
        <taxon>Betaproteobacteria</taxon>
        <taxon>Burkholderiales</taxon>
        <taxon>Oxalobacteraceae</taxon>
        <taxon>Telluria group</taxon>
        <taxon>Duganella</taxon>
    </lineage>
</organism>
<reference evidence="9" key="1">
    <citation type="submission" date="2016-11" db="EMBL/GenBank/DDBJ databases">
        <authorList>
            <person name="Varghese N."/>
            <person name="Submissions S."/>
        </authorList>
    </citation>
    <scope>NUCLEOTIDE SEQUENCE [LARGE SCALE GENOMIC DNA]</scope>
    <source>
        <strain evidence="9">Sac-22</strain>
    </source>
</reference>
<feature type="transmembrane region" description="Helical" evidence="6">
    <location>
        <begin position="120"/>
        <end position="139"/>
    </location>
</feature>
<dbReference type="Pfam" id="PF00482">
    <property type="entry name" value="T2SSF"/>
    <property type="match status" value="1"/>
</dbReference>
<feature type="transmembrane region" description="Helical" evidence="6">
    <location>
        <begin position="302"/>
        <end position="321"/>
    </location>
</feature>
<feature type="transmembrane region" description="Helical" evidence="6">
    <location>
        <begin position="6"/>
        <end position="27"/>
    </location>
</feature>
<evidence type="ECO:0000313" key="9">
    <source>
        <dbReference type="Proteomes" id="UP000184339"/>
    </source>
</evidence>
<keyword evidence="9" id="KW-1185">Reference proteome</keyword>
<comment type="subcellular location">
    <subcellularLocation>
        <location evidence="1">Cell membrane</location>
        <topology evidence="1">Multi-pass membrane protein</topology>
    </subcellularLocation>
</comment>
<evidence type="ECO:0000256" key="5">
    <source>
        <dbReference type="ARBA" id="ARBA00023136"/>
    </source>
</evidence>
<accession>A0A1M7TB89</accession>
<protein>
    <submittedName>
        <fullName evidence="8">Tight adherence protein B</fullName>
    </submittedName>
</protein>
<dbReference type="Gene3D" id="1.20.81.30">
    <property type="entry name" value="Type II secretion system (T2SS), domain F"/>
    <property type="match status" value="1"/>
</dbReference>
<evidence type="ECO:0000256" key="6">
    <source>
        <dbReference type="SAM" id="Phobius"/>
    </source>
</evidence>
<dbReference type="GO" id="GO:0005886">
    <property type="term" value="C:plasma membrane"/>
    <property type="evidence" value="ECO:0007669"/>
    <property type="project" value="UniProtKB-SubCell"/>
</dbReference>
<dbReference type="InterPro" id="IPR018076">
    <property type="entry name" value="T2SS_GspF_dom"/>
</dbReference>
<evidence type="ECO:0000256" key="3">
    <source>
        <dbReference type="ARBA" id="ARBA00022692"/>
    </source>
</evidence>
<dbReference type="STRING" id="551987.SAMN05192549_11284"/>
<feature type="transmembrane region" description="Helical" evidence="6">
    <location>
        <begin position="268"/>
        <end position="290"/>
    </location>
</feature>
<dbReference type="AlphaFoldDB" id="A0A1M7TB89"/>